<dbReference type="KEGG" id="scor:J3U87_05330"/>
<dbReference type="EMBL" id="CP071793">
    <property type="protein sequence ID" value="QTD51874.1"/>
    <property type="molecule type" value="Genomic_DNA"/>
</dbReference>
<feature type="region of interest" description="Disordered" evidence="1">
    <location>
        <begin position="200"/>
        <end position="243"/>
    </location>
</feature>
<keyword evidence="3" id="KW-1185">Reference proteome</keyword>
<sequence length="243" mass="26831">MFIRTSRRKKIDHPNLNHRPKNRFGTQILTAIALICLIDTSALAFSTRANMSFSLIDDFGDRIECRTARPLEADAHLSLPTGLRRIDRDGAVVWERMVWGDIQVESVTRWQSWILVSGTYGTVLELEGHAVGGLGESNGFYAVFSVETGELTSWGTAGGQYAVHGTAILIEAGEPVWHGGYRRDRFRIAISPRALDPQPAVNLDRETHLVEPTDRLPFPDAGRGPDQPTVEDTKGSPIDPTDG</sequence>
<dbReference type="Proteomes" id="UP000663929">
    <property type="component" value="Chromosome"/>
</dbReference>
<accession>A0A8A4TRS2</accession>
<dbReference type="AlphaFoldDB" id="A0A8A4TRS2"/>
<proteinExistence type="predicted"/>
<protein>
    <submittedName>
        <fullName evidence="2">Uncharacterized protein</fullName>
    </submittedName>
</protein>
<organism evidence="2 3">
    <name type="scientific">Sulfidibacter corallicola</name>
    <dbReference type="NCBI Taxonomy" id="2818388"/>
    <lineage>
        <taxon>Bacteria</taxon>
        <taxon>Pseudomonadati</taxon>
        <taxon>Acidobacteriota</taxon>
        <taxon>Holophagae</taxon>
        <taxon>Acanthopleuribacterales</taxon>
        <taxon>Acanthopleuribacteraceae</taxon>
        <taxon>Sulfidibacter</taxon>
    </lineage>
</organism>
<gene>
    <name evidence="2" type="ORF">J3U87_05330</name>
</gene>
<name>A0A8A4TRS2_SULCO</name>
<evidence type="ECO:0000313" key="3">
    <source>
        <dbReference type="Proteomes" id="UP000663929"/>
    </source>
</evidence>
<dbReference type="RefSeq" id="WP_237381991.1">
    <property type="nucleotide sequence ID" value="NZ_CP071793.1"/>
</dbReference>
<evidence type="ECO:0000313" key="2">
    <source>
        <dbReference type="EMBL" id="QTD51874.1"/>
    </source>
</evidence>
<feature type="compositionally biased region" description="Basic and acidic residues" evidence="1">
    <location>
        <begin position="203"/>
        <end position="214"/>
    </location>
</feature>
<evidence type="ECO:0000256" key="1">
    <source>
        <dbReference type="SAM" id="MobiDB-lite"/>
    </source>
</evidence>
<reference evidence="2" key="1">
    <citation type="submission" date="2021-03" db="EMBL/GenBank/DDBJ databases">
        <title>Acanthopleuribacteraceae sp. M133.</title>
        <authorList>
            <person name="Wang G."/>
        </authorList>
    </citation>
    <scope>NUCLEOTIDE SEQUENCE</scope>
    <source>
        <strain evidence="2">M133</strain>
    </source>
</reference>